<dbReference type="RefSeq" id="WP_012497958.1">
    <property type="nucleotide sequence ID" value="NC_011025.1"/>
</dbReference>
<dbReference type="Proteomes" id="UP000008812">
    <property type="component" value="Chromosome"/>
</dbReference>
<sequence length="238" mass="27872">MKTKKLLIATVTLATGLLGILPLTSMKLRVENPKKAQKHFVQNLNNVVFTNKELEDIYNLSNKEETKEVLKLFKLKVNQFYRHAFGIVNDYNGLLEYKEIFNMMFLKLSVVFDTQRKEANNVEQIKRNIAILDEIMAKADNDLSYFISQNKNFQELWDKAVKLTKEMKIKLKGQKLDLRDGEVAINKVRELFGSDKNVKELWWFRSLLVKGVYLIKRYYEGDIELKTTSDFAKAVFED</sequence>
<dbReference type="InterPro" id="IPR042074">
    <property type="entry name" value="M_arthritidis-der_mitogen_C"/>
</dbReference>
<dbReference type="EMBL" id="CP001047">
    <property type="protein sequence ID" value="ACF07001.1"/>
    <property type="molecule type" value="Genomic_DNA"/>
</dbReference>
<dbReference type="Gene3D" id="1.10.10.530">
    <property type="entry name" value="mam-mhc complex, Chain D, Domain 2"/>
    <property type="match status" value="1"/>
</dbReference>
<gene>
    <name evidence="1" type="primary">mam</name>
    <name evidence="1" type="ordered locus">MARTH_orf036</name>
</gene>
<keyword evidence="2" id="KW-1185">Reference proteome</keyword>
<dbReference type="Gene3D" id="1.20.120.390">
    <property type="entry name" value="Hla class ii histocompatibility antigen, dr alpha chain. Chain D, domain 1"/>
    <property type="match status" value="1"/>
</dbReference>
<evidence type="ECO:0000313" key="1">
    <source>
        <dbReference type="EMBL" id="ACF07001.1"/>
    </source>
</evidence>
<organism evidence="1 2">
    <name type="scientific">Metamycoplasma arthritidis (strain 158L3-1)</name>
    <name type="common">Mycoplasma arthritidis</name>
    <dbReference type="NCBI Taxonomy" id="243272"/>
    <lineage>
        <taxon>Bacteria</taxon>
        <taxon>Bacillati</taxon>
        <taxon>Mycoplasmatota</taxon>
        <taxon>Mycoplasmoidales</taxon>
        <taxon>Metamycoplasmataceae</taxon>
        <taxon>Metamycoplasma</taxon>
    </lineage>
</organism>
<evidence type="ECO:0000313" key="2">
    <source>
        <dbReference type="Proteomes" id="UP000008812"/>
    </source>
</evidence>
<protein>
    <submittedName>
        <fullName evidence="1">Superantigen MAM</fullName>
    </submittedName>
</protein>
<dbReference type="InterPro" id="IPR015326">
    <property type="entry name" value="M_arthritidis-der_mitogen"/>
</dbReference>
<dbReference type="KEGG" id="mat:MARTH_orf036"/>
<dbReference type="Pfam" id="PF09245">
    <property type="entry name" value="MA-Mit"/>
    <property type="match status" value="1"/>
</dbReference>
<name>B3PLU9_META1</name>
<dbReference type="InterPro" id="IPR036342">
    <property type="entry name" value="MAM_sf"/>
</dbReference>
<reference evidence="1 2" key="1">
    <citation type="journal article" date="2008" name="Infect. Immun.">
        <title>Genome of Mycoplasma arthritidis.</title>
        <authorList>
            <person name="Dybvig K."/>
            <person name="Zuhua C."/>
            <person name="Lao P."/>
            <person name="Jordan D.S."/>
            <person name="French C.T."/>
            <person name="Tu A.H."/>
            <person name="Loraine A.E."/>
        </authorList>
    </citation>
    <scope>NUCLEOTIDE SEQUENCE [LARGE SCALE GENOMIC DNA]</scope>
    <source>
        <strain evidence="1 2">158L3-1</strain>
    </source>
</reference>
<dbReference type="AlphaFoldDB" id="B3PLU9"/>
<accession>B3PLU9</accession>
<proteinExistence type="predicted"/>
<dbReference type="SUPFAM" id="SSF101344">
    <property type="entry name" value="Superantigen MAM"/>
    <property type="match status" value="1"/>
</dbReference>
<dbReference type="HOGENOM" id="CLU_1164828_0_0_14"/>
<dbReference type="SMR" id="B3PLU9"/>